<organism evidence="2 3">
    <name type="scientific">Beauveria bassiana</name>
    <name type="common">White muscardine disease fungus</name>
    <name type="synonym">Tritirachium shiotae</name>
    <dbReference type="NCBI Taxonomy" id="176275"/>
    <lineage>
        <taxon>Eukaryota</taxon>
        <taxon>Fungi</taxon>
        <taxon>Dikarya</taxon>
        <taxon>Ascomycota</taxon>
        <taxon>Pezizomycotina</taxon>
        <taxon>Sordariomycetes</taxon>
        <taxon>Hypocreomycetidae</taxon>
        <taxon>Hypocreales</taxon>
        <taxon>Cordycipitaceae</taxon>
        <taxon>Beauveria</taxon>
    </lineage>
</organism>
<protein>
    <submittedName>
        <fullName evidence="2">Uncharacterized protein</fullName>
    </submittedName>
</protein>
<comment type="caution">
    <text evidence="2">The sequence shown here is derived from an EMBL/GenBank/DDBJ whole genome shotgun (WGS) entry which is preliminary data.</text>
</comment>
<evidence type="ECO:0000313" key="3">
    <source>
        <dbReference type="Proteomes" id="UP000235728"/>
    </source>
</evidence>
<dbReference type="EMBL" id="MRVG01000001">
    <property type="protein sequence ID" value="PMB74002.1"/>
    <property type="molecule type" value="Genomic_DNA"/>
</dbReference>
<accession>A0A2N6P394</accession>
<sequence>MARPSARPSRRHCETRRAQETPPRDNTLPSSRATSSALGAMTGIPIYMLPYATGEPVTPTERDIDAAEKLLKWLIKERGDQEVSAVSPFIRACDTGAQHHALNKDQSLHHKELCAMNCPDTVALWTEFLNEVKRGELEPRFPANRLSRKAKKSRDKKAEKQDVELYMSYLFVARAGEPGSDSDNVSGSSD</sequence>
<name>A0A2N6P394_BEABA</name>
<evidence type="ECO:0000256" key="1">
    <source>
        <dbReference type="SAM" id="MobiDB-lite"/>
    </source>
</evidence>
<evidence type="ECO:0000313" key="2">
    <source>
        <dbReference type="EMBL" id="PMB74002.1"/>
    </source>
</evidence>
<feature type="region of interest" description="Disordered" evidence="1">
    <location>
        <begin position="1"/>
        <end position="33"/>
    </location>
</feature>
<proteinExistence type="predicted"/>
<gene>
    <name evidence="2" type="ORF">BM221_001430</name>
</gene>
<dbReference type="Proteomes" id="UP000235728">
    <property type="component" value="Unassembled WGS sequence"/>
</dbReference>
<reference evidence="2 3" key="1">
    <citation type="journal article" date="2016" name="Appl. Microbiol. Biotechnol.">
        <title>Characterization of T-DNA insertion mutants with decreased virulence in the entomopathogenic fungus Beauveria bassiana JEF-007.</title>
        <authorList>
            <person name="Kim S."/>
            <person name="Lee S.J."/>
            <person name="Nai Y.S."/>
            <person name="Yu J.S."/>
            <person name="Lee M.R."/>
            <person name="Yang Y.T."/>
            <person name="Kim J.S."/>
        </authorList>
    </citation>
    <scope>NUCLEOTIDE SEQUENCE [LARGE SCALE GENOMIC DNA]</scope>
    <source>
        <strain evidence="2 3">JEF-007</strain>
    </source>
</reference>
<feature type="compositionally biased region" description="Basic and acidic residues" evidence="1">
    <location>
        <begin position="11"/>
        <end position="23"/>
    </location>
</feature>
<dbReference type="AlphaFoldDB" id="A0A2N6P394"/>